<dbReference type="InterPro" id="IPR010177">
    <property type="entry name" value="Paired_CXXCH_1"/>
</dbReference>
<dbReference type="PANTHER" id="PTHR35038">
    <property type="entry name" value="DISSIMILATORY SULFITE REDUCTASE SIRA"/>
    <property type="match status" value="1"/>
</dbReference>
<dbReference type="InterPro" id="IPR051829">
    <property type="entry name" value="Multiheme_Cytochr_ET"/>
</dbReference>
<reference evidence="3" key="1">
    <citation type="journal article" date="2020" name="mSystems">
        <title>Genome- and Community-Level Interaction Insights into Carbon Utilization and Element Cycling Functions of Hydrothermarchaeota in Hydrothermal Sediment.</title>
        <authorList>
            <person name="Zhou Z."/>
            <person name="Liu Y."/>
            <person name="Xu W."/>
            <person name="Pan J."/>
            <person name="Luo Z.H."/>
            <person name="Li M."/>
        </authorList>
    </citation>
    <scope>NUCLEOTIDE SEQUENCE [LARGE SCALE GENOMIC DNA]</scope>
    <source>
        <strain evidence="3">HyVt-233</strain>
    </source>
</reference>
<dbReference type="Gene3D" id="3.90.10.10">
    <property type="entry name" value="Cytochrome C3"/>
    <property type="match status" value="3"/>
</dbReference>
<gene>
    <name evidence="3" type="ORF">ENG63_05210</name>
</gene>
<protein>
    <recommendedName>
        <fullName evidence="2">Doubled CXXCH motif domain-containing protein</fullName>
    </recommendedName>
</protein>
<feature type="domain" description="Doubled CXXCH motif" evidence="2">
    <location>
        <begin position="248"/>
        <end position="286"/>
    </location>
</feature>
<evidence type="ECO:0000256" key="1">
    <source>
        <dbReference type="ARBA" id="ARBA00022729"/>
    </source>
</evidence>
<dbReference type="InterPro" id="IPR036280">
    <property type="entry name" value="Multihaem_cyt_sf"/>
</dbReference>
<feature type="domain" description="Doubled CXXCH motif" evidence="2">
    <location>
        <begin position="91"/>
        <end position="126"/>
    </location>
</feature>
<dbReference type="NCBIfam" id="TIGR01905">
    <property type="entry name" value="paired_CXXCH_1"/>
    <property type="match status" value="5"/>
</dbReference>
<dbReference type="Pfam" id="PF09699">
    <property type="entry name" value="Paired_CXXCH_1"/>
    <property type="match status" value="6"/>
</dbReference>
<dbReference type="AlphaFoldDB" id="A0A7C0U2U9"/>
<organism evidence="3">
    <name type="scientific">Desulfofervidus auxilii</name>
    <dbReference type="NCBI Taxonomy" id="1621989"/>
    <lineage>
        <taxon>Bacteria</taxon>
        <taxon>Pseudomonadati</taxon>
        <taxon>Thermodesulfobacteriota</taxon>
        <taxon>Candidatus Desulfofervidia</taxon>
        <taxon>Candidatus Desulfofervidales</taxon>
        <taxon>Candidatus Desulfofervidaceae</taxon>
        <taxon>Candidatus Desulfofervidus</taxon>
    </lineage>
</organism>
<dbReference type="EMBL" id="DRBS01000202">
    <property type="protein sequence ID" value="HDD44242.1"/>
    <property type="molecule type" value="Genomic_DNA"/>
</dbReference>
<accession>A0A7C0U2U9</accession>
<evidence type="ECO:0000259" key="2">
    <source>
        <dbReference type="Pfam" id="PF09699"/>
    </source>
</evidence>
<dbReference type="Proteomes" id="UP000886289">
    <property type="component" value="Unassembled WGS sequence"/>
</dbReference>
<comment type="caution">
    <text evidence="3">The sequence shown here is derived from an EMBL/GenBank/DDBJ whole genome shotgun (WGS) entry which is preliminary data.</text>
</comment>
<name>A0A7C0U2U9_DESA2</name>
<feature type="domain" description="Doubled CXXCH motif" evidence="2">
    <location>
        <begin position="302"/>
        <end position="332"/>
    </location>
</feature>
<dbReference type="SUPFAM" id="SSF48695">
    <property type="entry name" value="Multiheme cytochromes"/>
    <property type="match status" value="2"/>
</dbReference>
<feature type="domain" description="Doubled CXXCH motif" evidence="2">
    <location>
        <begin position="44"/>
        <end position="78"/>
    </location>
</feature>
<evidence type="ECO:0000313" key="3">
    <source>
        <dbReference type="EMBL" id="HDD44242.1"/>
    </source>
</evidence>
<proteinExistence type="predicted"/>
<sequence>MRKIVFLILIFLLFLLGKKESQALIIKTCIDCHPLNKFKGSKVHKPLKDCFNCHTGHVSKYPKLLINKMPDLCYDCHSIVLEKQKEFERIHYPLQKGKCLKCHNAHKGEKVLLKASLKKICFDCHKIETSFKVLHIPFKQGNCNTCHSSHYSDESYLLKSKSVCLNCHPLSSLLSSHPYLRKGENCRTCHNPHGARKKKLLKEVVHKPYKEGKCKECHSENIKGNNMCFKCHSKIKKEFAGVYNHYLPASQGKPFCIECHSPHLSDQKYLLKAQAKSVCLNCHREAVIQKAETLYVHKDWENCLLCHKGHGSNVRGMLRDKEMKLCGSCHKRHINFTHPIGEKVRDPRNGQATS</sequence>
<feature type="domain" description="Doubled CXXCH motif" evidence="2">
    <location>
        <begin position="135"/>
        <end position="169"/>
    </location>
</feature>
<feature type="non-terminal residue" evidence="3">
    <location>
        <position position="354"/>
    </location>
</feature>
<keyword evidence="1" id="KW-0732">Signal</keyword>
<feature type="domain" description="Doubled CXXCH motif" evidence="2">
    <location>
        <begin position="177"/>
        <end position="203"/>
    </location>
</feature>